<dbReference type="InterPro" id="IPR036871">
    <property type="entry name" value="PX_dom_sf"/>
</dbReference>
<evidence type="ECO:0000313" key="3">
    <source>
        <dbReference type="EMBL" id="OWZ20475.1"/>
    </source>
</evidence>
<dbReference type="STRING" id="4795.A0A225WS63"/>
<evidence type="ECO:0000313" key="4">
    <source>
        <dbReference type="Proteomes" id="UP000198211"/>
    </source>
</evidence>
<dbReference type="GO" id="GO:0004843">
    <property type="term" value="F:cysteine-type deubiquitinase activity"/>
    <property type="evidence" value="ECO:0007669"/>
    <property type="project" value="InterPro"/>
</dbReference>
<gene>
    <name evidence="3" type="ORF">PHMEG_0005106</name>
</gene>
<dbReference type="InterPro" id="IPR000048">
    <property type="entry name" value="IQ_motif_EF-hand-BS"/>
</dbReference>
<dbReference type="Pfam" id="PF00612">
    <property type="entry name" value="IQ"/>
    <property type="match status" value="2"/>
</dbReference>
<dbReference type="Proteomes" id="UP000198211">
    <property type="component" value="Unassembled WGS sequence"/>
</dbReference>
<dbReference type="EMBL" id="NBNE01000320">
    <property type="protein sequence ID" value="OWZ20475.1"/>
    <property type="molecule type" value="Genomic_DNA"/>
</dbReference>
<dbReference type="AlphaFoldDB" id="A0A225WS63"/>
<reference evidence="4" key="1">
    <citation type="submission" date="2017-03" db="EMBL/GenBank/DDBJ databases">
        <title>Phytopthora megakarya and P. palmivora, two closely related causual agents of cacao black pod achieved similar genome size and gene model numbers by different mechanisms.</title>
        <authorList>
            <person name="Ali S."/>
            <person name="Shao J."/>
            <person name="Larry D.J."/>
            <person name="Kronmiller B."/>
            <person name="Shen D."/>
            <person name="Strem M.D."/>
            <person name="Melnick R.L."/>
            <person name="Guiltinan M.J."/>
            <person name="Tyler B.M."/>
            <person name="Meinhardt L.W."/>
            <person name="Bailey B.A."/>
        </authorList>
    </citation>
    <scope>NUCLEOTIDE SEQUENCE [LARGE SCALE GENOMIC DNA]</scope>
    <source>
        <strain evidence="4">zdho120</strain>
    </source>
</reference>
<dbReference type="GO" id="GO:0035091">
    <property type="term" value="F:phosphatidylinositol binding"/>
    <property type="evidence" value="ECO:0007669"/>
    <property type="project" value="InterPro"/>
</dbReference>
<dbReference type="OrthoDB" id="428895at2759"/>
<dbReference type="InterPro" id="IPR001683">
    <property type="entry name" value="PX_dom"/>
</dbReference>
<feature type="domain" description="DUSP" evidence="2">
    <location>
        <begin position="227"/>
        <end position="328"/>
    </location>
</feature>
<dbReference type="SUPFAM" id="SSF64268">
    <property type="entry name" value="PX domain"/>
    <property type="match status" value="1"/>
</dbReference>
<dbReference type="SMART" id="SM00312">
    <property type="entry name" value="PX"/>
    <property type="match status" value="1"/>
</dbReference>
<evidence type="ECO:0008006" key="5">
    <source>
        <dbReference type="Google" id="ProtNLM"/>
    </source>
</evidence>
<dbReference type="Pfam" id="PF00787">
    <property type="entry name" value="PX"/>
    <property type="match status" value="1"/>
</dbReference>
<dbReference type="Gene3D" id="1.20.5.190">
    <property type="match status" value="1"/>
</dbReference>
<evidence type="ECO:0000259" key="2">
    <source>
        <dbReference type="PROSITE" id="PS51283"/>
    </source>
</evidence>
<protein>
    <recommendedName>
        <fullName evidence="5">DUSP domain-containing protein</fullName>
    </recommendedName>
</protein>
<feature type="domain" description="PX" evidence="1">
    <location>
        <begin position="116"/>
        <end position="227"/>
    </location>
</feature>
<proteinExistence type="predicted"/>
<dbReference type="InterPro" id="IPR006615">
    <property type="entry name" value="Pept_C19_DUSP"/>
</dbReference>
<accession>A0A225WS63</accession>
<dbReference type="PROSITE" id="PS50096">
    <property type="entry name" value="IQ"/>
    <property type="match status" value="2"/>
</dbReference>
<dbReference type="SUPFAM" id="SSF143791">
    <property type="entry name" value="DUSP-like"/>
    <property type="match status" value="1"/>
</dbReference>
<organism evidence="3 4">
    <name type="scientific">Phytophthora megakarya</name>
    <dbReference type="NCBI Taxonomy" id="4795"/>
    <lineage>
        <taxon>Eukaryota</taxon>
        <taxon>Sar</taxon>
        <taxon>Stramenopiles</taxon>
        <taxon>Oomycota</taxon>
        <taxon>Peronosporomycetes</taxon>
        <taxon>Peronosporales</taxon>
        <taxon>Peronosporaceae</taxon>
        <taxon>Phytophthora</taxon>
    </lineage>
</organism>
<name>A0A225WS63_9STRA</name>
<sequence length="644" mass="73242">MAVLPIAKVKDVTTRAFEELQLPVGASEEQVVARFRIICVNRALRHLPTEINDSPVKTNASDDGDERFQRQAVAYRFLCTLPLQSVEYQAENLLPKLRPLDTQAHENEKKERASAMLDVSITSMERAQKAGHLPYTNFVLQVHYCFRRHIVRRRYSEFLALHNLLEARLPVLPQLPERNWVYALQMPPAERAQRLTNYLRRVNTLLSARGVFSLEVMAFLEIDVTRVRAEEEALAIDILSRSSRSEENIFFIVQNSWISSWKRFVMTCKLPPGPITNHNLLETAAPTSRRCPKEDLVAAKHYRCVNGSTWRYWHLIYGGGPSIRRQSPSIYGPPACDPTTLAILVQSLVRGFLVRRALRRVRIQQKLEDPVTCQTVAAKARHRSLEARLDIVRQYVEVREFQTRHVAAMKIQRNFRMFLVRAEHALLLAESAVPDSATTQGLQQLYDDRMDLEELVLVEDPALRLAHFLATMLAGVPLRKLRSRNKIPAWRLFRLDSIASELRWSSSASTKTNAMAFADVESVTIETPLITKGSTLMRRMSLTIGSEDEATPREISGGTSYAVVATYREAGTKHELMLICEGPGEMQMLYFGLNALVSEIRSRTADGATFVDGHGIIRKRVPHAKKLLRDAHDLLEKQGHKTQI</sequence>
<dbReference type="SMART" id="SM00695">
    <property type="entry name" value="DUSP"/>
    <property type="match status" value="1"/>
</dbReference>
<dbReference type="SMART" id="SM00015">
    <property type="entry name" value="IQ"/>
    <property type="match status" value="2"/>
</dbReference>
<keyword evidence="4" id="KW-1185">Reference proteome</keyword>
<comment type="caution">
    <text evidence="3">The sequence shown here is derived from an EMBL/GenBank/DDBJ whole genome shotgun (WGS) entry which is preliminary data.</text>
</comment>
<dbReference type="PROSITE" id="PS50195">
    <property type="entry name" value="PX"/>
    <property type="match status" value="1"/>
</dbReference>
<dbReference type="InterPro" id="IPR035927">
    <property type="entry name" value="DUSP-like_sf"/>
</dbReference>
<dbReference type="PROSITE" id="PS51283">
    <property type="entry name" value="DUSP"/>
    <property type="match status" value="1"/>
</dbReference>
<evidence type="ECO:0000259" key="1">
    <source>
        <dbReference type="PROSITE" id="PS50195"/>
    </source>
</evidence>
<dbReference type="Gene3D" id="3.30.2230.10">
    <property type="entry name" value="DUSP-like"/>
    <property type="match status" value="1"/>
</dbReference>
<dbReference type="Gene3D" id="3.30.1520.10">
    <property type="entry name" value="Phox-like domain"/>
    <property type="match status" value="1"/>
</dbReference>
<dbReference type="Pfam" id="PF06337">
    <property type="entry name" value="DUSP"/>
    <property type="match status" value="1"/>
</dbReference>